<evidence type="ECO:0000256" key="2">
    <source>
        <dbReference type="ARBA" id="ARBA00022559"/>
    </source>
</evidence>
<evidence type="ECO:0000313" key="5">
    <source>
        <dbReference type="Proteomes" id="UP001217089"/>
    </source>
</evidence>
<comment type="caution">
    <text evidence="4">The sequence shown here is derived from an EMBL/GenBank/DDBJ whole genome shotgun (WGS) entry which is preliminary data.</text>
</comment>
<evidence type="ECO:0008006" key="6">
    <source>
        <dbReference type="Google" id="ProtNLM"/>
    </source>
</evidence>
<dbReference type="Pfam" id="PF00255">
    <property type="entry name" value="GSHPx"/>
    <property type="match status" value="1"/>
</dbReference>
<comment type="similarity">
    <text evidence="1">Belongs to the glutathione peroxidase family.</text>
</comment>
<keyword evidence="5" id="KW-1185">Reference proteome</keyword>
<sequence>MTLLKARTDLDEEPGANGTEIMNAIKYVRPGKGFVPNFPLMEKSDVNGENEIPLYTYLKSRCPPPVTAFWSRDCRLAYQPKRGSDIRWNFEKFLINRHGIPVIRYSQTVQPDDIKQDIYNLLAG</sequence>
<protein>
    <recommendedName>
        <fullName evidence="6">Glutathione peroxidase</fullName>
    </recommendedName>
</protein>
<evidence type="ECO:0000313" key="4">
    <source>
        <dbReference type="EMBL" id="KAJ8321662.1"/>
    </source>
</evidence>
<dbReference type="PIRSF" id="PIRSF000303">
    <property type="entry name" value="Glutathion_perox"/>
    <property type="match status" value="1"/>
</dbReference>
<dbReference type="PANTHER" id="PTHR11592">
    <property type="entry name" value="GLUTATHIONE PEROXIDASE"/>
    <property type="match status" value="1"/>
</dbReference>
<dbReference type="SUPFAM" id="SSF52833">
    <property type="entry name" value="Thioredoxin-like"/>
    <property type="match status" value="1"/>
</dbReference>
<dbReference type="InterPro" id="IPR036249">
    <property type="entry name" value="Thioredoxin-like_sf"/>
</dbReference>
<keyword evidence="3" id="KW-0560">Oxidoreductase</keyword>
<gene>
    <name evidence="4" type="ORF">KUTeg_000133</name>
</gene>
<keyword evidence="2" id="KW-0575">Peroxidase</keyword>
<evidence type="ECO:0000256" key="1">
    <source>
        <dbReference type="ARBA" id="ARBA00006926"/>
    </source>
</evidence>
<dbReference type="InterPro" id="IPR000889">
    <property type="entry name" value="Glutathione_peroxidase"/>
</dbReference>
<dbReference type="PANTHER" id="PTHR11592:SF134">
    <property type="entry name" value="PHOSPHOLIPID HYDROPEROXIDE GLUTATHIONE PEROXIDASE"/>
    <property type="match status" value="1"/>
</dbReference>
<organism evidence="4 5">
    <name type="scientific">Tegillarca granosa</name>
    <name type="common">Malaysian cockle</name>
    <name type="synonym">Anadara granosa</name>
    <dbReference type="NCBI Taxonomy" id="220873"/>
    <lineage>
        <taxon>Eukaryota</taxon>
        <taxon>Metazoa</taxon>
        <taxon>Spiralia</taxon>
        <taxon>Lophotrochozoa</taxon>
        <taxon>Mollusca</taxon>
        <taxon>Bivalvia</taxon>
        <taxon>Autobranchia</taxon>
        <taxon>Pteriomorphia</taxon>
        <taxon>Arcoida</taxon>
        <taxon>Arcoidea</taxon>
        <taxon>Arcidae</taxon>
        <taxon>Tegillarca</taxon>
    </lineage>
</organism>
<reference evidence="4 5" key="1">
    <citation type="submission" date="2022-12" db="EMBL/GenBank/DDBJ databases">
        <title>Chromosome-level genome of Tegillarca granosa.</title>
        <authorList>
            <person name="Kim J."/>
        </authorList>
    </citation>
    <scope>NUCLEOTIDE SEQUENCE [LARGE SCALE GENOMIC DNA]</scope>
    <source>
        <strain evidence="4">Teg-2019</strain>
        <tissue evidence="4">Adductor muscle</tissue>
    </source>
</reference>
<name>A0ABQ9FXU4_TEGGR</name>
<dbReference type="EMBL" id="JARBDR010000018">
    <property type="protein sequence ID" value="KAJ8321662.1"/>
    <property type="molecule type" value="Genomic_DNA"/>
</dbReference>
<accession>A0ABQ9FXU4</accession>
<evidence type="ECO:0000256" key="3">
    <source>
        <dbReference type="ARBA" id="ARBA00023002"/>
    </source>
</evidence>
<dbReference type="PROSITE" id="PS51355">
    <property type="entry name" value="GLUTATHIONE_PEROXID_3"/>
    <property type="match status" value="1"/>
</dbReference>
<proteinExistence type="inferred from homology"/>
<dbReference type="Proteomes" id="UP001217089">
    <property type="component" value="Unassembled WGS sequence"/>
</dbReference>
<dbReference type="Gene3D" id="3.40.30.10">
    <property type="entry name" value="Glutaredoxin"/>
    <property type="match status" value="1"/>
</dbReference>